<protein>
    <submittedName>
        <fullName evidence="5">GntR family transcriptional regulator</fullName>
    </submittedName>
</protein>
<dbReference type="CDD" id="cd07377">
    <property type="entry name" value="WHTH_GntR"/>
    <property type="match status" value="1"/>
</dbReference>
<gene>
    <name evidence="5" type="ORF">GCM10022381_28000</name>
</gene>
<evidence type="ECO:0000256" key="1">
    <source>
        <dbReference type="ARBA" id="ARBA00023015"/>
    </source>
</evidence>
<feature type="domain" description="HTH gntR-type" evidence="4">
    <location>
        <begin position="14"/>
        <end position="81"/>
    </location>
</feature>
<dbReference type="SUPFAM" id="SSF48008">
    <property type="entry name" value="GntR ligand-binding domain-like"/>
    <property type="match status" value="1"/>
</dbReference>
<dbReference type="SUPFAM" id="SSF46785">
    <property type="entry name" value="Winged helix' DNA-binding domain"/>
    <property type="match status" value="1"/>
</dbReference>
<evidence type="ECO:0000313" key="5">
    <source>
        <dbReference type="EMBL" id="GAA3884217.1"/>
    </source>
</evidence>
<dbReference type="SMART" id="SM00895">
    <property type="entry name" value="FCD"/>
    <property type="match status" value="1"/>
</dbReference>
<name>A0ABP7KPV8_9MICO</name>
<reference evidence="6" key="1">
    <citation type="journal article" date="2019" name="Int. J. Syst. Evol. Microbiol.">
        <title>The Global Catalogue of Microorganisms (GCM) 10K type strain sequencing project: providing services to taxonomists for standard genome sequencing and annotation.</title>
        <authorList>
            <consortium name="The Broad Institute Genomics Platform"/>
            <consortium name="The Broad Institute Genome Sequencing Center for Infectious Disease"/>
            <person name="Wu L."/>
            <person name="Ma J."/>
        </authorList>
    </citation>
    <scope>NUCLEOTIDE SEQUENCE [LARGE SCALE GENOMIC DNA]</scope>
    <source>
        <strain evidence="6">JCM 17021</strain>
    </source>
</reference>
<sequence length="238" mass="26115">MSDLLGGRQVQRHAPIREQVAAIIRDAIVEMRLEAGQLLIERELCEMTSASRPSVREALRQLEAEGLVESLNGKGTVVSIASPELARDVYEVRAELEGLAAQLFAERADDELVAELRATVGDVVRASQGTEDSMHRDVLDAKNRVYEVLFRGAGNPVLHQMVNTLQRRVTQLRALTLSQPGRPQESVREIQAILAAVERRDAADARDAATLHVRRAAVTVLAALERQGTPSITHVPAR</sequence>
<organism evidence="5 6">
    <name type="scientific">Leifsonia kafniensis</name>
    <dbReference type="NCBI Taxonomy" id="475957"/>
    <lineage>
        <taxon>Bacteria</taxon>
        <taxon>Bacillati</taxon>
        <taxon>Actinomycetota</taxon>
        <taxon>Actinomycetes</taxon>
        <taxon>Micrococcales</taxon>
        <taxon>Microbacteriaceae</taxon>
        <taxon>Leifsonia</taxon>
    </lineage>
</organism>
<dbReference type="InterPro" id="IPR011711">
    <property type="entry name" value="GntR_C"/>
</dbReference>
<dbReference type="PROSITE" id="PS50949">
    <property type="entry name" value="HTH_GNTR"/>
    <property type="match status" value="1"/>
</dbReference>
<evidence type="ECO:0000313" key="6">
    <source>
        <dbReference type="Proteomes" id="UP001501803"/>
    </source>
</evidence>
<evidence type="ECO:0000259" key="4">
    <source>
        <dbReference type="PROSITE" id="PS50949"/>
    </source>
</evidence>
<keyword evidence="2" id="KW-0238">DNA-binding</keyword>
<dbReference type="Proteomes" id="UP001501803">
    <property type="component" value="Unassembled WGS sequence"/>
</dbReference>
<keyword evidence="6" id="KW-1185">Reference proteome</keyword>
<dbReference type="PRINTS" id="PR00035">
    <property type="entry name" value="HTHGNTR"/>
</dbReference>
<keyword evidence="1" id="KW-0805">Transcription regulation</keyword>
<accession>A0ABP7KPV8</accession>
<evidence type="ECO:0000256" key="3">
    <source>
        <dbReference type="ARBA" id="ARBA00023163"/>
    </source>
</evidence>
<dbReference type="Gene3D" id="1.20.120.530">
    <property type="entry name" value="GntR ligand-binding domain-like"/>
    <property type="match status" value="1"/>
</dbReference>
<dbReference type="PANTHER" id="PTHR43537:SF24">
    <property type="entry name" value="GLUCONATE OPERON TRANSCRIPTIONAL REPRESSOR"/>
    <property type="match status" value="1"/>
</dbReference>
<dbReference type="Pfam" id="PF00392">
    <property type="entry name" value="GntR"/>
    <property type="match status" value="1"/>
</dbReference>
<dbReference type="InterPro" id="IPR036390">
    <property type="entry name" value="WH_DNA-bd_sf"/>
</dbReference>
<evidence type="ECO:0000256" key="2">
    <source>
        <dbReference type="ARBA" id="ARBA00023125"/>
    </source>
</evidence>
<keyword evidence="3" id="KW-0804">Transcription</keyword>
<dbReference type="Pfam" id="PF07729">
    <property type="entry name" value="FCD"/>
    <property type="match status" value="1"/>
</dbReference>
<dbReference type="RefSeq" id="WP_345067802.1">
    <property type="nucleotide sequence ID" value="NZ_BAABCN010000008.1"/>
</dbReference>
<dbReference type="PANTHER" id="PTHR43537">
    <property type="entry name" value="TRANSCRIPTIONAL REGULATOR, GNTR FAMILY"/>
    <property type="match status" value="1"/>
</dbReference>
<dbReference type="InterPro" id="IPR036388">
    <property type="entry name" value="WH-like_DNA-bd_sf"/>
</dbReference>
<dbReference type="InterPro" id="IPR000524">
    <property type="entry name" value="Tscrpt_reg_HTH_GntR"/>
</dbReference>
<dbReference type="Gene3D" id="1.10.10.10">
    <property type="entry name" value="Winged helix-like DNA-binding domain superfamily/Winged helix DNA-binding domain"/>
    <property type="match status" value="1"/>
</dbReference>
<dbReference type="SMART" id="SM00345">
    <property type="entry name" value="HTH_GNTR"/>
    <property type="match status" value="1"/>
</dbReference>
<proteinExistence type="predicted"/>
<dbReference type="InterPro" id="IPR008920">
    <property type="entry name" value="TF_FadR/GntR_C"/>
</dbReference>
<comment type="caution">
    <text evidence="5">The sequence shown here is derived from an EMBL/GenBank/DDBJ whole genome shotgun (WGS) entry which is preliminary data.</text>
</comment>
<dbReference type="EMBL" id="BAABCN010000008">
    <property type="protein sequence ID" value="GAA3884217.1"/>
    <property type="molecule type" value="Genomic_DNA"/>
</dbReference>